<organism evidence="1 3">
    <name type="scientific">Muraenolepis orangiensis</name>
    <name type="common">Patagonian moray cod</name>
    <dbReference type="NCBI Taxonomy" id="630683"/>
    <lineage>
        <taxon>Eukaryota</taxon>
        <taxon>Metazoa</taxon>
        <taxon>Chordata</taxon>
        <taxon>Craniata</taxon>
        <taxon>Vertebrata</taxon>
        <taxon>Euteleostomi</taxon>
        <taxon>Actinopterygii</taxon>
        <taxon>Neopterygii</taxon>
        <taxon>Teleostei</taxon>
        <taxon>Neoteleostei</taxon>
        <taxon>Acanthomorphata</taxon>
        <taxon>Zeiogadaria</taxon>
        <taxon>Gadariae</taxon>
        <taxon>Gadiformes</taxon>
        <taxon>Muraenolepidoidei</taxon>
        <taxon>Muraenolepididae</taxon>
        <taxon>Muraenolepis</taxon>
    </lineage>
</organism>
<proteinExistence type="predicted"/>
<reference evidence="1" key="1">
    <citation type="submission" date="2022-07" db="EMBL/GenBank/DDBJ databases">
        <title>Chromosome-level genome of Muraenolepis orangiensis.</title>
        <authorList>
            <person name="Kim J."/>
        </authorList>
    </citation>
    <scope>NUCLEOTIDE SEQUENCE</scope>
    <source>
        <strain evidence="1">KU_S4_2022</strain>
        <tissue evidence="1">Muscle</tissue>
    </source>
</reference>
<comment type="caution">
    <text evidence="1">The sequence shown here is derived from an EMBL/GenBank/DDBJ whole genome shotgun (WGS) entry which is preliminary data.</text>
</comment>
<evidence type="ECO:0000313" key="3">
    <source>
        <dbReference type="Proteomes" id="UP001148018"/>
    </source>
</evidence>
<dbReference type="EMBL" id="JANIIK010000115">
    <property type="protein sequence ID" value="KAJ3589438.1"/>
    <property type="molecule type" value="Genomic_DNA"/>
</dbReference>
<keyword evidence="3" id="KW-1185">Reference proteome</keyword>
<dbReference type="EMBL" id="JANIIK010000115">
    <property type="protein sequence ID" value="KAJ3588942.1"/>
    <property type="molecule type" value="Genomic_DNA"/>
</dbReference>
<evidence type="ECO:0000313" key="2">
    <source>
        <dbReference type="EMBL" id="KAJ3589438.1"/>
    </source>
</evidence>
<dbReference type="AlphaFoldDB" id="A0A9Q0I6P2"/>
<accession>A0A9Q0I6P2</accession>
<sequence length="194" mass="21504">MQDNESLYELYSSTIPSSKKLIFQGSQRIAETNSLFYTPVPVKNGPTLKALLDSGSMACTISESAVESLLQQCPDMKRDTADDYVIIGCGGHHVSPKDMYDLDVTVYDGSNAIKHILTQLKSTDGYWRLVSSPNNGQTDDHCQFLSLLSNTEGCRDKVKCNVQCVQSEDVRPRSEEDMVRALETLGLQDLDLKS</sequence>
<dbReference type="OrthoDB" id="8948897at2759"/>
<protein>
    <submittedName>
        <fullName evidence="1">Uncharacterized protein</fullName>
    </submittedName>
</protein>
<name>A0A9Q0I6P2_9TELE</name>
<gene>
    <name evidence="1" type="ORF">NHX12_009795</name>
    <name evidence="2" type="ORF">NHX12_010283</name>
</gene>
<dbReference type="Proteomes" id="UP001148018">
    <property type="component" value="Unassembled WGS sequence"/>
</dbReference>
<evidence type="ECO:0000313" key="1">
    <source>
        <dbReference type="EMBL" id="KAJ3588942.1"/>
    </source>
</evidence>